<keyword evidence="2" id="KW-0812">Transmembrane</keyword>
<gene>
    <name evidence="3" type="ORF">CHS0354_016481</name>
</gene>
<name>A0AAE0WES5_9BIVA</name>
<comment type="caution">
    <text evidence="3">The sequence shown here is derived from an EMBL/GenBank/DDBJ whole genome shotgun (WGS) entry which is preliminary data.</text>
</comment>
<proteinExistence type="predicted"/>
<sequence>MKHFLEIIRANIFFSSVINVGVIAGSVVGGLAGLAILIGVIVCCCVAASRSSRSPGVIIQPMNSNAQSIVLNSTAFSHGQSTNPGPPYGHAANPYGLPPPGYVPYDNFHQGRADPAYPPPSASKY</sequence>
<feature type="transmembrane region" description="Helical" evidence="2">
    <location>
        <begin position="12"/>
        <end position="42"/>
    </location>
</feature>
<dbReference type="Proteomes" id="UP001195483">
    <property type="component" value="Unassembled WGS sequence"/>
</dbReference>
<organism evidence="3 4">
    <name type="scientific">Potamilus streckersoni</name>
    <dbReference type="NCBI Taxonomy" id="2493646"/>
    <lineage>
        <taxon>Eukaryota</taxon>
        <taxon>Metazoa</taxon>
        <taxon>Spiralia</taxon>
        <taxon>Lophotrochozoa</taxon>
        <taxon>Mollusca</taxon>
        <taxon>Bivalvia</taxon>
        <taxon>Autobranchia</taxon>
        <taxon>Heteroconchia</taxon>
        <taxon>Palaeoheterodonta</taxon>
        <taxon>Unionida</taxon>
        <taxon>Unionoidea</taxon>
        <taxon>Unionidae</taxon>
        <taxon>Ambleminae</taxon>
        <taxon>Lampsilini</taxon>
        <taxon>Potamilus</taxon>
    </lineage>
</organism>
<reference evidence="3" key="1">
    <citation type="journal article" date="2021" name="Genome Biol. Evol.">
        <title>A High-Quality Reference Genome for a Parasitic Bivalve with Doubly Uniparental Inheritance (Bivalvia: Unionida).</title>
        <authorList>
            <person name="Smith C.H."/>
        </authorList>
    </citation>
    <scope>NUCLEOTIDE SEQUENCE</scope>
    <source>
        <strain evidence="3">CHS0354</strain>
    </source>
</reference>
<protein>
    <submittedName>
        <fullName evidence="3">Uncharacterized protein</fullName>
    </submittedName>
</protein>
<reference evidence="3" key="2">
    <citation type="journal article" date="2021" name="Genome Biol. Evol.">
        <title>Developing a high-quality reference genome for a parasitic bivalve with doubly uniparental inheritance (Bivalvia: Unionida).</title>
        <authorList>
            <person name="Smith C.H."/>
        </authorList>
    </citation>
    <scope>NUCLEOTIDE SEQUENCE</scope>
    <source>
        <strain evidence="3">CHS0354</strain>
        <tissue evidence="3">Mantle</tissue>
    </source>
</reference>
<evidence type="ECO:0000313" key="3">
    <source>
        <dbReference type="EMBL" id="KAK3611549.1"/>
    </source>
</evidence>
<evidence type="ECO:0000256" key="2">
    <source>
        <dbReference type="SAM" id="Phobius"/>
    </source>
</evidence>
<feature type="region of interest" description="Disordered" evidence="1">
    <location>
        <begin position="101"/>
        <end position="125"/>
    </location>
</feature>
<evidence type="ECO:0000256" key="1">
    <source>
        <dbReference type="SAM" id="MobiDB-lite"/>
    </source>
</evidence>
<dbReference type="EMBL" id="JAEAOA010001017">
    <property type="protein sequence ID" value="KAK3611549.1"/>
    <property type="molecule type" value="Genomic_DNA"/>
</dbReference>
<reference evidence="3" key="3">
    <citation type="submission" date="2023-05" db="EMBL/GenBank/DDBJ databases">
        <authorList>
            <person name="Smith C.H."/>
        </authorList>
    </citation>
    <scope>NUCLEOTIDE SEQUENCE</scope>
    <source>
        <strain evidence="3">CHS0354</strain>
        <tissue evidence="3">Mantle</tissue>
    </source>
</reference>
<keyword evidence="2" id="KW-0472">Membrane</keyword>
<dbReference type="AlphaFoldDB" id="A0AAE0WES5"/>
<keyword evidence="2" id="KW-1133">Transmembrane helix</keyword>
<evidence type="ECO:0000313" key="4">
    <source>
        <dbReference type="Proteomes" id="UP001195483"/>
    </source>
</evidence>
<keyword evidence="4" id="KW-1185">Reference proteome</keyword>
<feature type="compositionally biased region" description="Pro residues" evidence="1">
    <location>
        <begin position="116"/>
        <end position="125"/>
    </location>
</feature>
<feature type="region of interest" description="Disordered" evidence="1">
    <location>
        <begin position="76"/>
        <end position="95"/>
    </location>
</feature>
<accession>A0AAE0WES5</accession>